<dbReference type="AlphaFoldDB" id="A0A5S4ERC4"/>
<comment type="caution">
    <text evidence="2">The sequence shown here is derived from an EMBL/GenBank/DDBJ whole genome shotgun (WGS) entry which is preliminary data.</text>
</comment>
<dbReference type="Proteomes" id="UP000306324">
    <property type="component" value="Unassembled WGS sequence"/>
</dbReference>
<evidence type="ECO:0000256" key="1">
    <source>
        <dbReference type="SAM" id="MobiDB-lite"/>
    </source>
</evidence>
<reference evidence="2 3" key="1">
    <citation type="submission" date="2019-04" db="EMBL/GenBank/DDBJ databases">
        <title>A novel phosphate-accumulating bacterium identified in bioreactor for phosphate removal from wastewater.</title>
        <authorList>
            <person name="Kotlyarov R.Y."/>
            <person name="Beletsky A.V."/>
            <person name="Kallistova A.Y."/>
            <person name="Dorofeev A.G."/>
            <person name="Nikolaev Y.Y."/>
            <person name="Pimenov N.V."/>
            <person name="Ravin N.V."/>
            <person name="Mardanov A.V."/>
        </authorList>
    </citation>
    <scope>NUCLEOTIDE SEQUENCE [LARGE SCALE GENOMIC DNA]</scope>
    <source>
        <strain evidence="2 3">Bin19</strain>
    </source>
</reference>
<organism evidence="2 3">
    <name type="scientific">Candidatus Accumulibacter phosphatis</name>
    <dbReference type="NCBI Taxonomy" id="327160"/>
    <lineage>
        <taxon>Bacteria</taxon>
        <taxon>Pseudomonadati</taxon>
        <taxon>Pseudomonadota</taxon>
        <taxon>Betaproteobacteria</taxon>
        <taxon>Candidatus Accumulibacter</taxon>
    </lineage>
</organism>
<name>A0A5S4ERC4_9PROT</name>
<accession>A0A5S4ERC4</accession>
<proteinExistence type="predicted"/>
<feature type="region of interest" description="Disordered" evidence="1">
    <location>
        <begin position="135"/>
        <end position="181"/>
    </location>
</feature>
<dbReference type="EMBL" id="SWAD01000013">
    <property type="protein sequence ID" value="TMQ78027.1"/>
    <property type="molecule type" value="Genomic_DNA"/>
</dbReference>
<keyword evidence="3" id="KW-1185">Reference proteome</keyword>
<evidence type="ECO:0000313" key="3">
    <source>
        <dbReference type="Proteomes" id="UP000306324"/>
    </source>
</evidence>
<protein>
    <submittedName>
        <fullName evidence="2">Uncharacterized protein</fullName>
    </submittedName>
</protein>
<sequence>MSGGGILNPCARMGQPRHVLAARVTQRIAQSPGSSRLLATAASHSGGQSPAPGKTVSCSKPLRGFEIFSFIQGESHPLRLCWRRLAQNPGWRPPWNPSIVHSLPLSCWLPSTSGKFLPNTSARCASAWRACSKPARMPPQTSSGASATCQRCRPALRPPTLPDDRRGPHETSATAHRLLRA</sequence>
<feature type="compositionally biased region" description="Polar residues" evidence="1">
    <location>
        <begin position="139"/>
        <end position="149"/>
    </location>
</feature>
<feature type="region of interest" description="Disordered" evidence="1">
    <location>
        <begin position="35"/>
        <end position="56"/>
    </location>
</feature>
<evidence type="ECO:0000313" key="2">
    <source>
        <dbReference type="EMBL" id="TMQ78027.1"/>
    </source>
</evidence>
<gene>
    <name evidence="2" type="ORF">ACCUM_2366</name>
</gene>